<evidence type="ECO:0000256" key="3">
    <source>
        <dbReference type="ARBA" id="ARBA00022989"/>
    </source>
</evidence>
<feature type="transmembrane region" description="Helical" evidence="5">
    <location>
        <begin position="145"/>
        <end position="165"/>
    </location>
</feature>
<feature type="transmembrane region" description="Helical" evidence="5">
    <location>
        <begin position="392"/>
        <end position="411"/>
    </location>
</feature>
<feature type="transmembrane region" description="Helical" evidence="5">
    <location>
        <begin position="7"/>
        <end position="26"/>
    </location>
</feature>
<keyword evidence="7" id="KW-1185">Reference proteome</keyword>
<evidence type="ECO:0000256" key="4">
    <source>
        <dbReference type="ARBA" id="ARBA00023136"/>
    </source>
</evidence>
<dbReference type="OrthoDB" id="2261376at2759"/>
<proteinExistence type="predicted"/>
<organism evidence="7 8">
    <name type="scientific">Acanthaster planci</name>
    <name type="common">Crown-of-thorns starfish</name>
    <dbReference type="NCBI Taxonomy" id="133434"/>
    <lineage>
        <taxon>Eukaryota</taxon>
        <taxon>Metazoa</taxon>
        <taxon>Echinodermata</taxon>
        <taxon>Eleutherozoa</taxon>
        <taxon>Asterozoa</taxon>
        <taxon>Asteroidea</taxon>
        <taxon>Valvatacea</taxon>
        <taxon>Valvatida</taxon>
        <taxon>Acanthasteridae</taxon>
        <taxon>Acanthaster</taxon>
    </lineage>
</organism>
<dbReference type="PROSITE" id="PS50850">
    <property type="entry name" value="MFS"/>
    <property type="match status" value="1"/>
</dbReference>
<evidence type="ECO:0000256" key="5">
    <source>
        <dbReference type="SAM" id="Phobius"/>
    </source>
</evidence>
<dbReference type="RefSeq" id="XP_022080074.1">
    <property type="nucleotide sequence ID" value="XM_022224382.1"/>
</dbReference>
<dbReference type="AlphaFoldDB" id="A0A8B7XH09"/>
<keyword evidence="2 5" id="KW-0812">Transmembrane</keyword>
<name>A0A8B7XH09_ACAPL</name>
<comment type="subcellular location">
    <subcellularLocation>
        <location evidence="1">Membrane</location>
        <topology evidence="1">Multi-pass membrane protein</topology>
    </subcellularLocation>
</comment>
<feature type="transmembrane region" description="Helical" evidence="5">
    <location>
        <begin position="423"/>
        <end position="439"/>
    </location>
</feature>
<evidence type="ECO:0000256" key="2">
    <source>
        <dbReference type="ARBA" id="ARBA00022692"/>
    </source>
</evidence>
<dbReference type="InterPro" id="IPR036259">
    <property type="entry name" value="MFS_trans_sf"/>
</dbReference>
<evidence type="ECO:0000256" key="1">
    <source>
        <dbReference type="ARBA" id="ARBA00004141"/>
    </source>
</evidence>
<feature type="transmembrane region" description="Helical" evidence="5">
    <location>
        <begin position="486"/>
        <end position="508"/>
    </location>
</feature>
<dbReference type="InterPro" id="IPR020846">
    <property type="entry name" value="MFS_dom"/>
</dbReference>
<dbReference type="GeneID" id="110973507"/>
<feature type="transmembrane region" description="Helical" evidence="5">
    <location>
        <begin position="514"/>
        <end position="534"/>
    </location>
</feature>
<feature type="domain" description="Major facilitator superfamily (MFS) profile" evidence="6">
    <location>
        <begin position="78"/>
        <end position="539"/>
    </location>
</feature>
<dbReference type="Pfam" id="PF07690">
    <property type="entry name" value="MFS_1"/>
    <property type="match status" value="1"/>
</dbReference>
<dbReference type="Proteomes" id="UP000694845">
    <property type="component" value="Unplaced"/>
</dbReference>
<evidence type="ECO:0000313" key="7">
    <source>
        <dbReference type="Proteomes" id="UP000694845"/>
    </source>
</evidence>
<dbReference type="GO" id="GO:0022857">
    <property type="term" value="F:transmembrane transporter activity"/>
    <property type="evidence" value="ECO:0007669"/>
    <property type="project" value="InterPro"/>
</dbReference>
<feature type="transmembrane region" description="Helical" evidence="5">
    <location>
        <begin position="113"/>
        <end position="133"/>
    </location>
</feature>
<reference evidence="8" key="1">
    <citation type="submission" date="2025-08" db="UniProtKB">
        <authorList>
            <consortium name="RefSeq"/>
        </authorList>
    </citation>
    <scope>IDENTIFICATION</scope>
</reference>
<dbReference type="InterPro" id="IPR011701">
    <property type="entry name" value="MFS"/>
</dbReference>
<dbReference type="CDD" id="cd17317">
    <property type="entry name" value="MFS_SLC22"/>
    <property type="match status" value="1"/>
</dbReference>
<feature type="transmembrane region" description="Helical" evidence="5">
    <location>
        <begin position="232"/>
        <end position="251"/>
    </location>
</feature>
<evidence type="ECO:0000313" key="8">
    <source>
        <dbReference type="RefSeq" id="XP_022080074.1"/>
    </source>
</evidence>
<dbReference type="SUPFAM" id="SSF103473">
    <property type="entry name" value="MFS general substrate transporter"/>
    <property type="match status" value="1"/>
</dbReference>
<feature type="transmembrane region" description="Helical" evidence="5">
    <location>
        <begin position="210"/>
        <end position="226"/>
    </location>
</feature>
<evidence type="ECO:0000259" key="6">
    <source>
        <dbReference type="PROSITE" id="PS50850"/>
    </source>
</evidence>
<dbReference type="GO" id="GO:0016020">
    <property type="term" value="C:membrane"/>
    <property type="evidence" value="ECO:0007669"/>
    <property type="project" value="UniProtKB-SubCell"/>
</dbReference>
<keyword evidence="4 5" id="KW-0472">Membrane</keyword>
<dbReference type="PROSITE" id="PS00216">
    <property type="entry name" value="SUGAR_TRANSPORT_1"/>
    <property type="match status" value="1"/>
</dbReference>
<sequence>MDVDASLTILGGFGLVQGLNFLVYLFCSGSSGWLLTGVSFTIGEPEGYRCSLPPNGTWDGASFVAEECKLIELGESGDSSSNVTTACLYGWDYDSVHGETSSVTDLNLVCDRYILMGTLTSIHFGGALAGSYVLGQISDLFGRRLVVLGSVIAAVITGTGLSFTWDFGMMCALRFFNGACIPGMLTVAYVREIEMFTPNRRVRAQLMSEMAWVIGISLLAPMAYLMPDWRHFQLTISLLCLPLIPMVWFSFESIRWLVQKGRVDEAEKILQRIAKSKNIYHVGYFLLAQRDPDVQNRNAPLNGNAIELETKPSREADGWDPEKPPLEDLDSPTYFAESRRQSPSTKKATLLDLFKTPALVFRTLFVFFCWFASSVVYYGFFINAGNLVGNKYLNFFLISLTEAPCYVINYFVMTKLGRRRPLIFYYFASGVACVVTGVIPPKSADGSDLTVVILVIAMIGKFFATTAFDILYLVTAELYPTTLRSAAVGAASMVSRMGGMVAPFIIYLNVIHSSLPMIVFGVVSILAGVFVLPFPETSNRSLPEILEDGAKLTTKEPAKDEASPVQV</sequence>
<gene>
    <name evidence="8" type="primary">LOC110973507</name>
</gene>
<feature type="transmembrane region" description="Helical" evidence="5">
    <location>
        <begin position="451"/>
        <end position="474"/>
    </location>
</feature>
<dbReference type="OMA" id="ICVAYCL"/>
<accession>A0A8B7XH09</accession>
<protein>
    <submittedName>
        <fullName evidence="8">Organic cation transporter protein-like</fullName>
    </submittedName>
</protein>
<dbReference type="KEGG" id="aplc:110973507"/>
<feature type="transmembrane region" description="Helical" evidence="5">
    <location>
        <begin position="171"/>
        <end position="190"/>
    </location>
</feature>
<dbReference type="Gene3D" id="1.20.1250.20">
    <property type="entry name" value="MFS general substrate transporter like domains"/>
    <property type="match status" value="1"/>
</dbReference>
<dbReference type="PANTHER" id="PTHR24064">
    <property type="entry name" value="SOLUTE CARRIER FAMILY 22 MEMBER"/>
    <property type="match status" value="1"/>
</dbReference>
<dbReference type="InterPro" id="IPR005829">
    <property type="entry name" value="Sugar_transporter_CS"/>
</dbReference>
<feature type="transmembrane region" description="Helical" evidence="5">
    <location>
        <begin position="359"/>
        <end position="380"/>
    </location>
</feature>
<keyword evidence="3 5" id="KW-1133">Transmembrane helix</keyword>